<evidence type="ECO:0000256" key="6">
    <source>
        <dbReference type="ARBA" id="ARBA00023180"/>
    </source>
</evidence>
<dbReference type="InterPro" id="IPR046530">
    <property type="entry name" value="BIM1-like_dom"/>
</dbReference>
<dbReference type="PANTHER" id="PTHR34992:SF1">
    <property type="entry name" value="COPPER ACQUISITION FACTOR BIM1-LIKE DOMAIN-CONTAINING PROTEIN"/>
    <property type="match status" value="1"/>
</dbReference>
<feature type="compositionally biased region" description="Low complexity" evidence="8">
    <location>
        <begin position="161"/>
        <end position="170"/>
    </location>
</feature>
<comment type="subcellular location">
    <subcellularLocation>
        <location evidence="1">Cell membrane</location>
        <topology evidence="1">Lipid-anchor</topology>
        <topology evidence="1">GPI-anchor</topology>
    </subcellularLocation>
</comment>
<evidence type="ECO:0000256" key="3">
    <source>
        <dbReference type="ARBA" id="ARBA00022622"/>
    </source>
</evidence>
<proteinExistence type="predicted"/>
<dbReference type="GO" id="GO:0098552">
    <property type="term" value="C:side of membrane"/>
    <property type="evidence" value="ECO:0007669"/>
    <property type="project" value="UniProtKB-KW"/>
</dbReference>
<dbReference type="CDD" id="cd21176">
    <property type="entry name" value="LPMO_auxiliary-like"/>
    <property type="match status" value="1"/>
</dbReference>
<comment type="caution">
    <text evidence="11">The sequence shown here is derived from an EMBL/GenBank/DDBJ whole genome shotgun (WGS) entry which is preliminary data.</text>
</comment>
<reference evidence="11" key="1">
    <citation type="journal article" date="2021" name="Nat. Commun.">
        <title>Genetic determinants of endophytism in the Arabidopsis root mycobiome.</title>
        <authorList>
            <person name="Mesny F."/>
            <person name="Miyauchi S."/>
            <person name="Thiergart T."/>
            <person name="Pickel B."/>
            <person name="Atanasova L."/>
            <person name="Karlsson M."/>
            <person name="Huettel B."/>
            <person name="Barry K.W."/>
            <person name="Haridas S."/>
            <person name="Chen C."/>
            <person name="Bauer D."/>
            <person name="Andreopoulos W."/>
            <person name="Pangilinan J."/>
            <person name="LaButti K."/>
            <person name="Riley R."/>
            <person name="Lipzen A."/>
            <person name="Clum A."/>
            <person name="Drula E."/>
            <person name="Henrissat B."/>
            <person name="Kohler A."/>
            <person name="Grigoriev I.V."/>
            <person name="Martin F.M."/>
            <person name="Hacquard S."/>
        </authorList>
    </citation>
    <scope>NUCLEOTIDE SEQUENCE</scope>
    <source>
        <strain evidence="11">MPI-CAGE-CH-0243</strain>
    </source>
</reference>
<evidence type="ECO:0000256" key="2">
    <source>
        <dbReference type="ARBA" id="ARBA00022475"/>
    </source>
</evidence>
<keyword evidence="4" id="KW-0732">Signal</keyword>
<accession>A0A9P9D6T7</accession>
<organism evidence="11 12">
    <name type="scientific">Dendryphion nanum</name>
    <dbReference type="NCBI Taxonomy" id="256645"/>
    <lineage>
        <taxon>Eukaryota</taxon>
        <taxon>Fungi</taxon>
        <taxon>Dikarya</taxon>
        <taxon>Ascomycota</taxon>
        <taxon>Pezizomycotina</taxon>
        <taxon>Dothideomycetes</taxon>
        <taxon>Pleosporomycetidae</taxon>
        <taxon>Pleosporales</taxon>
        <taxon>Torulaceae</taxon>
        <taxon>Dendryphion</taxon>
    </lineage>
</organism>
<evidence type="ECO:0000259" key="10">
    <source>
        <dbReference type="Pfam" id="PF20238"/>
    </source>
</evidence>
<feature type="transmembrane region" description="Helical" evidence="9">
    <location>
        <begin position="186"/>
        <end position="212"/>
    </location>
</feature>
<dbReference type="InterPro" id="IPR046936">
    <property type="entry name" value="BIM1-like"/>
</dbReference>
<keyword evidence="9" id="KW-1133">Transmembrane helix</keyword>
<dbReference type="PANTHER" id="PTHR34992">
    <property type="entry name" value="HYPHAL ANASTAMOSIS-7 PROTEIN"/>
    <property type="match status" value="1"/>
</dbReference>
<dbReference type="EMBL" id="JAGMWT010000018">
    <property type="protein sequence ID" value="KAH7113800.1"/>
    <property type="molecule type" value="Genomic_DNA"/>
</dbReference>
<keyword evidence="9" id="KW-0812">Transmembrane</keyword>
<evidence type="ECO:0000313" key="11">
    <source>
        <dbReference type="EMBL" id="KAH7113800.1"/>
    </source>
</evidence>
<feature type="domain" description="Copper acquisition factor BIM1-like" evidence="10">
    <location>
        <begin position="7"/>
        <end position="144"/>
    </location>
</feature>
<keyword evidence="12" id="KW-1185">Reference proteome</keyword>
<evidence type="ECO:0000313" key="12">
    <source>
        <dbReference type="Proteomes" id="UP000700596"/>
    </source>
</evidence>
<dbReference type="AlphaFoldDB" id="A0A9P9D6T7"/>
<keyword evidence="3" id="KW-0336">GPI-anchor</keyword>
<keyword evidence="6" id="KW-0325">Glycoprotein</keyword>
<evidence type="ECO:0000256" key="1">
    <source>
        <dbReference type="ARBA" id="ARBA00004609"/>
    </source>
</evidence>
<evidence type="ECO:0000256" key="7">
    <source>
        <dbReference type="ARBA" id="ARBA00023288"/>
    </source>
</evidence>
<dbReference type="OrthoDB" id="2146436at2759"/>
<keyword evidence="2" id="KW-1003">Cell membrane</keyword>
<protein>
    <recommendedName>
        <fullName evidence="10">Copper acquisition factor BIM1-like domain-containing protein</fullName>
    </recommendedName>
</protein>
<keyword evidence="7" id="KW-0449">Lipoprotein</keyword>
<gene>
    <name evidence="11" type="ORF">B0J11DRAFT_445783</name>
</gene>
<sequence>MFWILSQAHFILQTPPSIGFEDTKEGEAPCGGFDVKNRDKVTEWPINGYPVHLRSTHGRSTFTYKAALVNNTNEFVKLLPDVAQEGLGDFCLTAVPGRREWVGLEAVVQIAQEAVDGKLYQCAAVKFTDGSAFTPEASCRNQTGLKATFLATATLHSVTSAPASSSVTPTQGASSPKPSQGASSNLNIAGIAGISGGVILFGTCFGLIVYLYNWA</sequence>
<evidence type="ECO:0000256" key="5">
    <source>
        <dbReference type="ARBA" id="ARBA00023136"/>
    </source>
</evidence>
<evidence type="ECO:0000256" key="4">
    <source>
        <dbReference type="ARBA" id="ARBA00022729"/>
    </source>
</evidence>
<evidence type="ECO:0000256" key="8">
    <source>
        <dbReference type="SAM" id="MobiDB-lite"/>
    </source>
</evidence>
<evidence type="ECO:0000256" key="9">
    <source>
        <dbReference type="SAM" id="Phobius"/>
    </source>
</evidence>
<name>A0A9P9D6T7_9PLEO</name>
<feature type="region of interest" description="Disordered" evidence="8">
    <location>
        <begin position="161"/>
        <end position="181"/>
    </location>
</feature>
<dbReference type="Pfam" id="PF20238">
    <property type="entry name" value="BIM1-like_dom"/>
    <property type="match status" value="1"/>
</dbReference>
<feature type="compositionally biased region" description="Polar residues" evidence="8">
    <location>
        <begin position="171"/>
        <end position="181"/>
    </location>
</feature>
<keyword evidence="5 9" id="KW-0472">Membrane</keyword>
<dbReference type="GO" id="GO:0005886">
    <property type="term" value="C:plasma membrane"/>
    <property type="evidence" value="ECO:0007669"/>
    <property type="project" value="UniProtKB-SubCell"/>
</dbReference>
<dbReference type="Proteomes" id="UP000700596">
    <property type="component" value="Unassembled WGS sequence"/>
</dbReference>